<protein>
    <recommendedName>
        <fullName evidence="3">Chromo domain-containing protein</fullName>
    </recommendedName>
</protein>
<evidence type="ECO:0000256" key="1">
    <source>
        <dbReference type="ARBA" id="ARBA00004123"/>
    </source>
</evidence>
<dbReference type="GO" id="GO:0006338">
    <property type="term" value="P:chromatin remodeling"/>
    <property type="evidence" value="ECO:0007669"/>
    <property type="project" value="UniProtKB-ARBA"/>
</dbReference>
<dbReference type="PRINTS" id="PR00504">
    <property type="entry name" value="CHROMODOMAIN"/>
</dbReference>
<dbReference type="InterPro" id="IPR017984">
    <property type="entry name" value="Chromo_dom_subgr"/>
</dbReference>
<evidence type="ECO:0000256" key="2">
    <source>
        <dbReference type="ARBA" id="ARBA00023242"/>
    </source>
</evidence>
<dbReference type="PROSITE" id="PS50013">
    <property type="entry name" value="CHROMO_2"/>
    <property type="match status" value="1"/>
</dbReference>
<dbReference type="GO" id="GO:0003676">
    <property type="term" value="F:nucleic acid binding"/>
    <property type="evidence" value="ECO:0007669"/>
    <property type="project" value="InterPro"/>
</dbReference>
<dbReference type="CDD" id="cd00024">
    <property type="entry name" value="CD_CSD"/>
    <property type="match status" value="1"/>
</dbReference>
<sequence>MSSSYHPQSDGQPERMPNNWYDLLPAIRFAYNSAPHAATGKSPFELDVDYQPRAVPPYPVDSTENPAADQFLETLVQQLTAAKDSLMRAQESQAEQYNKGRRAPQFDVGQDVLVSTSYIQPPFFREKGHDNIYKVERIVADRTVRGKSEYLISWKGFPDGYDTWEPASNITNKNIIAKYLSSEQRQAGVYYSEATDTFPFVPIRHTYKPPPQSNHSWGSETLYPSYE</sequence>
<comment type="subcellular location">
    <subcellularLocation>
        <location evidence="1">Nucleus</location>
    </subcellularLocation>
</comment>
<dbReference type="InterPro" id="IPR036397">
    <property type="entry name" value="RNaseH_sf"/>
</dbReference>
<name>A0A5D3AJM1_9TREE</name>
<dbReference type="PANTHER" id="PTHR22812">
    <property type="entry name" value="CHROMOBOX PROTEIN"/>
    <property type="match status" value="1"/>
</dbReference>
<dbReference type="SUPFAM" id="SSF54160">
    <property type="entry name" value="Chromo domain-like"/>
    <property type="match status" value="1"/>
</dbReference>
<evidence type="ECO:0000313" key="4">
    <source>
        <dbReference type="EMBL" id="TYJ51757.1"/>
    </source>
</evidence>
<dbReference type="Gene3D" id="3.30.420.10">
    <property type="entry name" value="Ribonuclease H-like superfamily/Ribonuclease H"/>
    <property type="match status" value="1"/>
</dbReference>
<gene>
    <name evidence="4" type="ORF">B9479_007649</name>
</gene>
<evidence type="ECO:0000313" key="5">
    <source>
        <dbReference type="Proteomes" id="UP000322245"/>
    </source>
</evidence>
<proteinExistence type="predicted"/>
<dbReference type="InterPro" id="IPR012337">
    <property type="entry name" value="RNaseH-like_sf"/>
</dbReference>
<dbReference type="Proteomes" id="UP000322245">
    <property type="component" value="Unassembled WGS sequence"/>
</dbReference>
<dbReference type="InterPro" id="IPR051219">
    <property type="entry name" value="Heterochromatin_chromo-domain"/>
</dbReference>
<accession>A0A5D3AJM1</accession>
<dbReference type="EMBL" id="NIDF01000189">
    <property type="protein sequence ID" value="TYJ51757.1"/>
    <property type="molecule type" value="Genomic_DNA"/>
</dbReference>
<dbReference type="AlphaFoldDB" id="A0A5D3AJM1"/>
<reference evidence="4 5" key="1">
    <citation type="submission" date="2017-05" db="EMBL/GenBank/DDBJ databases">
        <title>The Genome Sequence of Tsuchiyaea wingfieldii DSM 27421.</title>
        <authorList>
            <person name="Cuomo C."/>
            <person name="Passer A."/>
            <person name="Billmyre B."/>
            <person name="Heitman J."/>
        </authorList>
    </citation>
    <scope>NUCLEOTIDE SEQUENCE [LARGE SCALE GENOMIC DNA]</scope>
    <source>
        <strain evidence="4 5">DSM 27421</strain>
    </source>
</reference>
<dbReference type="InterPro" id="IPR000953">
    <property type="entry name" value="Chromo/chromo_shadow_dom"/>
</dbReference>
<dbReference type="Gene3D" id="2.40.50.40">
    <property type="match status" value="1"/>
</dbReference>
<comment type="caution">
    <text evidence="4">The sequence shown here is derived from an EMBL/GenBank/DDBJ whole genome shotgun (WGS) entry which is preliminary data.</text>
</comment>
<keyword evidence="5" id="KW-1185">Reference proteome</keyword>
<dbReference type="InterPro" id="IPR016197">
    <property type="entry name" value="Chromo-like_dom_sf"/>
</dbReference>
<feature type="domain" description="Chromo" evidence="3">
    <location>
        <begin position="133"/>
        <end position="179"/>
    </location>
</feature>
<dbReference type="SUPFAM" id="SSF53098">
    <property type="entry name" value="Ribonuclease H-like"/>
    <property type="match status" value="1"/>
</dbReference>
<dbReference type="InterPro" id="IPR023780">
    <property type="entry name" value="Chromo_domain"/>
</dbReference>
<dbReference type="Pfam" id="PF00385">
    <property type="entry name" value="Chromo"/>
    <property type="match status" value="1"/>
</dbReference>
<evidence type="ECO:0000259" key="3">
    <source>
        <dbReference type="PROSITE" id="PS50013"/>
    </source>
</evidence>
<keyword evidence="2" id="KW-0539">Nucleus</keyword>
<dbReference type="SMART" id="SM00298">
    <property type="entry name" value="CHROMO"/>
    <property type="match status" value="1"/>
</dbReference>
<organism evidence="4 5">
    <name type="scientific">Cryptococcus floricola</name>
    <dbReference type="NCBI Taxonomy" id="2591691"/>
    <lineage>
        <taxon>Eukaryota</taxon>
        <taxon>Fungi</taxon>
        <taxon>Dikarya</taxon>
        <taxon>Basidiomycota</taxon>
        <taxon>Agaricomycotina</taxon>
        <taxon>Tremellomycetes</taxon>
        <taxon>Tremellales</taxon>
        <taxon>Cryptococcaceae</taxon>
        <taxon>Cryptococcus</taxon>
    </lineage>
</organism>
<dbReference type="GO" id="GO:0005634">
    <property type="term" value="C:nucleus"/>
    <property type="evidence" value="ECO:0007669"/>
    <property type="project" value="UniProtKB-SubCell"/>
</dbReference>